<dbReference type="InterPro" id="IPR042206">
    <property type="entry name" value="CRISPR-assoc_Cas1_C"/>
</dbReference>
<organism evidence="13 14">
    <name type="scientific">Streptomyces sp. 900105755</name>
    <dbReference type="NCBI Taxonomy" id="3154389"/>
    <lineage>
        <taxon>Bacteria</taxon>
        <taxon>Bacillati</taxon>
        <taxon>Actinomycetota</taxon>
        <taxon>Actinomycetes</taxon>
        <taxon>Kitasatosporales</taxon>
        <taxon>Streptomycetaceae</taxon>
        <taxon>Streptomyces</taxon>
    </lineage>
</organism>
<keyword evidence="7 11" id="KW-0238">DNA-binding</keyword>
<comment type="function">
    <text evidence="11">CRISPR (clustered regularly interspaced short palindromic repeat), is an adaptive immune system that provides protection against mobile genetic elements (viruses, transposable elements and conjugative plasmids). CRISPR clusters contain spacers, sequences complementary to antecedent mobile elements, and target invading nucleic acids. CRISPR clusters are transcribed and processed into CRISPR RNA (crRNA). Acts as a dsDNA endonuclease. Involved in the integration of spacer DNA into the CRISPR cassette.</text>
</comment>
<keyword evidence="1 11" id="KW-0540">Nuclease</keyword>
<protein>
    <recommendedName>
        <fullName evidence="11">CRISPR-associated endonuclease Cas1</fullName>
        <ecNumber evidence="11">3.1.-.-</ecNumber>
    </recommendedName>
</protein>
<dbReference type="EC" id="3.1.-.-" evidence="11"/>
<comment type="function">
    <text evidence="9">Poorly processive, error-prone DNA polymerase involved in untargeted mutagenesis. Copies undamaged DNA at stalled replication forks, which arise in vivo from mismatched or misaligned primer ends. These misaligned primers can be extended by PolIV. Exhibits no 3'-5' exonuclease (proofreading) activity. May be involved in translesional synthesis, in conjunction with the beta clamp from PolIII.</text>
</comment>
<dbReference type="NCBIfam" id="TIGR00287">
    <property type="entry name" value="cas1"/>
    <property type="match status" value="1"/>
</dbReference>
<dbReference type="Pfam" id="PF01867">
    <property type="entry name" value="Cas_Cas1"/>
    <property type="match status" value="1"/>
</dbReference>
<dbReference type="Gene3D" id="3.100.10.20">
    <property type="entry name" value="CRISPR-associated endonuclease Cas1, N-terminal domain"/>
    <property type="match status" value="1"/>
</dbReference>
<dbReference type="InterPro" id="IPR000477">
    <property type="entry name" value="RT_dom"/>
</dbReference>
<keyword evidence="6 11" id="KW-0051">Antiviral defense</keyword>
<evidence type="ECO:0000256" key="4">
    <source>
        <dbReference type="ARBA" id="ARBA00022801"/>
    </source>
</evidence>
<keyword evidence="2 11" id="KW-0479">Metal-binding</keyword>
<comment type="cofactor">
    <cofactor evidence="11">
        <name>Mg(2+)</name>
        <dbReference type="ChEBI" id="CHEBI:18420"/>
    </cofactor>
    <cofactor evidence="11">
        <name>Mn(2+)</name>
        <dbReference type="ChEBI" id="CHEBI:29035"/>
    </cofactor>
</comment>
<evidence type="ECO:0000313" key="14">
    <source>
        <dbReference type="Proteomes" id="UP001490365"/>
    </source>
</evidence>
<reference evidence="13 14" key="1">
    <citation type="submission" date="2024-06" db="EMBL/GenBank/DDBJ databases">
        <title>The Natural Products Discovery Center: Release of the First 8490 Sequenced Strains for Exploring Actinobacteria Biosynthetic Diversity.</title>
        <authorList>
            <person name="Kalkreuter E."/>
            <person name="Kautsar S.A."/>
            <person name="Yang D."/>
            <person name="Bader C.D."/>
            <person name="Teijaro C.N."/>
            <person name="Fluegel L."/>
            <person name="Davis C.M."/>
            <person name="Simpson J.R."/>
            <person name="Lauterbach L."/>
            <person name="Steele A.D."/>
            <person name="Gui C."/>
            <person name="Meng S."/>
            <person name="Li G."/>
            <person name="Viehrig K."/>
            <person name="Ye F."/>
            <person name="Su P."/>
            <person name="Kiefer A.F."/>
            <person name="Nichols A."/>
            <person name="Cepeda A.J."/>
            <person name="Yan W."/>
            <person name="Fan B."/>
            <person name="Jiang Y."/>
            <person name="Adhikari A."/>
            <person name="Zheng C.-J."/>
            <person name="Schuster L."/>
            <person name="Cowan T.M."/>
            <person name="Smanski M.J."/>
            <person name="Chevrette M.G."/>
            <person name="De Carvalho L.P.S."/>
            <person name="Shen B."/>
        </authorList>
    </citation>
    <scope>NUCLEOTIDE SEQUENCE [LARGE SCALE GENOMIC DNA]</scope>
    <source>
        <strain evidence="13 14">NPDC001694</strain>
    </source>
</reference>
<evidence type="ECO:0000313" key="13">
    <source>
        <dbReference type="EMBL" id="MER6274452.1"/>
    </source>
</evidence>
<dbReference type="SUPFAM" id="SSF56672">
    <property type="entry name" value="DNA/RNA polymerases"/>
    <property type="match status" value="1"/>
</dbReference>
<feature type="binding site" evidence="11">
    <location>
        <position position="449"/>
    </location>
    <ligand>
        <name>Mn(2+)</name>
        <dbReference type="ChEBI" id="CHEBI:29035"/>
    </ligand>
</feature>
<dbReference type="InterPro" id="IPR002729">
    <property type="entry name" value="CRISPR-assoc_Cas1"/>
</dbReference>
<dbReference type="PROSITE" id="PS50878">
    <property type="entry name" value="RT_POL"/>
    <property type="match status" value="1"/>
</dbReference>
<dbReference type="PANTHER" id="PTHR34353:SF2">
    <property type="entry name" value="CRISPR-ASSOCIATED ENDONUCLEASE CAS1 1"/>
    <property type="match status" value="1"/>
</dbReference>
<dbReference type="Gene3D" id="3.30.70.270">
    <property type="match status" value="1"/>
</dbReference>
<name>A0ABV1TXV8_9ACTN</name>
<dbReference type="Pfam" id="PF00078">
    <property type="entry name" value="RVT_1"/>
    <property type="match status" value="1"/>
</dbReference>
<feature type="binding site" evidence="11">
    <location>
        <position position="529"/>
    </location>
    <ligand>
        <name>Mn(2+)</name>
        <dbReference type="ChEBI" id="CHEBI:29035"/>
    </ligand>
</feature>
<evidence type="ECO:0000256" key="11">
    <source>
        <dbReference type="HAMAP-Rule" id="MF_01470"/>
    </source>
</evidence>
<dbReference type="InterPro" id="IPR050646">
    <property type="entry name" value="Cas1"/>
</dbReference>
<evidence type="ECO:0000256" key="5">
    <source>
        <dbReference type="ARBA" id="ARBA00022842"/>
    </source>
</evidence>
<dbReference type="GO" id="GO:0004519">
    <property type="term" value="F:endonuclease activity"/>
    <property type="evidence" value="ECO:0007669"/>
    <property type="project" value="UniProtKB-KW"/>
</dbReference>
<dbReference type="HAMAP" id="MF_01470">
    <property type="entry name" value="Cas1"/>
    <property type="match status" value="1"/>
</dbReference>
<evidence type="ECO:0000256" key="3">
    <source>
        <dbReference type="ARBA" id="ARBA00022759"/>
    </source>
</evidence>
<evidence type="ECO:0000256" key="2">
    <source>
        <dbReference type="ARBA" id="ARBA00022723"/>
    </source>
</evidence>
<dbReference type="CDD" id="cd09634">
    <property type="entry name" value="Cas1_I-II-III"/>
    <property type="match status" value="1"/>
</dbReference>
<evidence type="ECO:0000256" key="8">
    <source>
        <dbReference type="ARBA" id="ARBA00023211"/>
    </source>
</evidence>
<evidence type="ECO:0000256" key="1">
    <source>
        <dbReference type="ARBA" id="ARBA00022722"/>
    </source>
</evidence>
<feature type="binding site" evidence="11">
    <location>
        <position position="514"/>
    </location>
    <ligand>
        <name>Mn(2+)</name>
        <dbReference type="ChEBI" id="CHEBI:29035"/>
    </ligand>
</feature>
<keyword evidence="14" id="KW-1185">Reference proteome</keyword>
<comment type="caution">
    <text evidence="13">The sequence shown here is derived from an EMBL/GenBank/DDBJ whole genome shotgun (WGS) entry which is preliminary data.</text>
</comment>
<evidence type="ECO:0000259" key="12">
    <source>
        <dbReference type="PROSITE" id="PS50878"/>
    </source>
</evidence>
<evidence type="ECO:0000256" key="6">
    <source>
        <dbReference type="ARBA" id="ARBA00023118"/>
    </source>
</evidence>
<dbReference type="InterPro" id="IPR042211">
    <property type="entry name" value="CRISPR-assoc_Cas1_N"/>
</dbReference>
<dbReference type="Proteomes" id="UP001490365">
    <property type="component" value="Unassembled WGS sequence"/>
</dbReference>
<dbReference type="RefSeq" id="WP_351962667.1">
    <property type="nucleotide sequence ID" value="NZ_JBEOZM010000054.1"/>
</dbReference>
<evidence type="ECO:0000256" key="7">
    <source>
        <dbReference type="ARBA" id="ARBA00023125"/>
    </source>
</evidence>
<proteinExistence type="inferred from homology"/>
<dbReference type="InterPro" id="IPR043128">
    <property type="entry name" value="Rev_trsase/Diguanyl_cyclase"/>
</dbReference>
<dbReference type="CDD" id="cd01651">
    <property type="entry name" value="RT_G2_intron"/>
    <property type="match status" value="1"/>
</dbReference>
<sequence length="625" mass="68768">MGELLHQAASEERLAAAWAEVRENDLEDGDKSRQVAEFEQGALHRLIELSQQLRAGTYEPSPVTAIEIPRPSGGTRLLAIPRVADRIVERAALEVIDPYVDPVLLPWSFAYRKGLGVKDALHALATARDEGHPWIVRADVADCFEDIPRWPLLTRLREIVPDPDLCHLVQRLVNRGATGPAAERARTGKGLSQGSALSPVLTNLYLDTFDRALLAAGHTVLRYADDLAIPVTSRSQGEQVLQLAADTLRGLGLRLNEAKSRIVSFDEGVEFLGRTLGPQDGLRGDELAHPLEGTVYVTEPGALLRTRGDRLRVTKGDQTLLSVNLKRVRQVVCTGRVGMSTPFLHRALQHDVDVVLLDDLGRYLGRLTSPSSNHAERRVAQHRIADKTGRSLDLARTFVTGKITNMRTGLLRAARRTPSIDVTTVAARMLATRTSATAAATHLELMGCEGAASRDYFACFGLIIGEFWGFTHRQRRPPPDPVNALLSFGYTILTNEAVAACEIAGLDPQIGFLHGLYRGRPSLALDLIEEFRPVIVDSLVIRLLATGQLTPADFTIDEDNGKGCHMNDAARKTFLAAYERRMLTLAHHPWAGRKTSYRTALTVQARLLAAVLDGREDTYTPLPWR</sequence>
<feature type="domain" description="Reverse transcriptase" evidence="12">
    <location>
        <begin position="49"/>
        <end position="276"/>
    </location>
</feature>
<accession>A0ABV1TXV8</accession>
<keyword evidence="4 11" id="KW-0378">Hydrolase</keyword>
<dbReference type="EMBL" id="JBEOZM010000054">
    <property type="protein sequence ID" value="MER6274452.1"/>
    <property type="molecule type" value="Genomic_DNA"/>
</dbReference>
<keyword evidence="3 11" id="KW-0255">Endonuclease</keyword>
<dbReference type="Gene3D" id="1.20.120.920">
    <property type="entry name" value="CRISPR-associated endonuclease Cas1, C-terminal domain"/>
    <property type="match status" value="1"/>
</dbReference>
<evidence type="ECO:0000256" key="9">
    <source>
        <dbReference type="ARBA" id="ARBA00025589"/>
    </source>
</evidence>
<evidence type="ECO:0000256" key="10">
    <source>
        <dbReference type="ARBA" id="ARBA00038592"/>
    </source>
</evidence>
<keyword evidence="5 11" id="KW-0460">Magnesium</keyword>
<dbReference type="PANTHER" id="PTHR34353">
    <property type="entry name" value="CRISPR-ASSOCIATED ENDONUCLEASE CAS1 1"/>
    <property type="match status" value="1"/>
</dbReference>
<dbReference type="InterPro" id="IPR043502">
    <property type="entry name" value="DNA/RNA_pol_sf"/>
</dbReference>
<keyword evidence="8 11" id="KW-0464">Manganese</keyword>
<comment type="subunit">
    <text evidence="10 11">Homodimer, forms a heterotetramer with a Cas2 homodimer.</text>
</comment>
<comment type="similarity">
    <text evidence="11">Belongs to the CRISPR-associated endonuclease Cas1 family.</text>
</comment>
<gene>
    <name evidence="11 13" type="primary">cas1</name>
    <name evidence="13" type="ORF">ABT211_45595</name>
</gene>